<sequence length="98" mass="10992">MHPSPKSHANEEYSDAQPAPYGNRPIAPGAQYATSQALVPWSTGLFDCCSDRKNCVPFSTLISSYNLCFIYFLSSFLIDKVKEKTFTLSTQHHTMIKI</sequence>
<protein>
    <submittedName>
        <fullName evidence="2">Uncharacterized protein</fullName>
    </submittedName>
</protein>
<dbReference type="AlphaFoldDB" id="A0A1J7IVL7"/>
<organism evidence="2 3">
    <name type="scientific">Lupinus angustifolius</name>
    <name type="common">Narrow-leaved blue lupine</name>
    <dbReference type="NCBI Taxonomy" id="3871"/>
    <lineage>
        <taxon>Eukaryota</taxon>
        <taxon>Viridiplantae</taxon>
        <taxon>Streptophyta</taxon>
        <taxon>Embryophyta</taxon>
        <taxon>Tracheophyta</taxon>
        <taxon>Spermatophyta</taxon>
        <taxon>Magnoliopsida</taxon>
        <taxon>eudicotyledons</taxon>
        <taxon>Gunneridae</taxon>
        <taxon>Pentapetalae</taxon>
        <taxon>rosids</taxon>
        <taxon>fabids</taxon>
        <taxon>Fabales</taxon>
        <taxon>Fabaceae</taxon>
        <taxon>Papilionoideae</taxon>
        <taxon>50 kb inversion clade</taxon>
        <taxon>genistoids sensu lato</taxon>
        <taxon>core genistoids</taxon>
        <taxon>Genisteae</taxon>
        <taxon>Lupinus</taxon>
    </lineage>
</organism>
<keyword evidence="3" id="KW-1185">Reference proteome</keyword>
<evidence type="ECO:0000256" key="1">
    <source>
        <dbReference type="SAM" id="MobiDB-lite"/>
    </source>
</evidence>
<gene>
    <name evidence="2" type="ORF">TanjilG_09093</name>
</gene>
<proteinExistence type="predicted"/>
<dbReference type="EMBL" id="CM007361">
    <property type="protein sequence ID" value="OIW19309.1"/>
    <property type="molecule type" value="Genomic_DNA"/>
</dbReference>
<evidence type="ECO:0000313" key="3">
    <source>
        <dbReference type="Proteomes" id="UP000188354"/>
    </source>
</evidence>
<dbReference type="Gramene" id="OIW19309">
    <property type="protein sequence ID" value="OIW19309"/>
    <property type="gene ID" value="TanjilG_09093"/>
</dbReference>
<reference evidence="2 3" key="1">
    <citation type="journal article" date="2017" name="Plant Biotechnol. J.">
        <title>A comprehensive draft genome sequence for lupin (Lupinus angustifolius), an emerging health food: insights into plant-microbe interactions and legume evolution.</title>
        <authorList>
            <person name="Hane J.K."/>
            <person name="Ming Y."/>
            <person name="Kamphuis L.G."/>
            <person name="Nelson M.N."/>
            <person name="Garg G."/>
            <person name="Atkins C.A."/>
            <person name="Bayer P.E."/>
            <person name="Bravo A."/>
            <person name="Bringans S."/>
            <person name="Cannon S."/>
            <person name="Edwards D."/>
            <person name="Foley R."/>
            <person name="Gao L.L."/>
            <person name="Harrison M.J."/>
            <person name="Huang W."/>
            <person name="Hurgobin B."/>
            <person name="Li S."/>
            <person name="Liu C.W."/>
            <person name="McGrath A."/>
            <person name="Morahan G."/>
            <person name="Murray J."/>
            <person name="Weller J."/>
            <person name="Jian J."/>
            <person name="Singh K.B."/>
        </authorList>
    </citation>
    <scope>NUCLEOTIDE SEQUENCE [LARGE SCALE GENOMIC DNA]</scope>
    <source>
        <strain evidence="3">cv. Tanjil</strain>
        <tissue evidence="2">Whole plant</tissue>
    </source>
</reference>
<evidence type="ECO:0000313" key="2">
    <source>
        <dbReference type="EMBL" id="OIW19309.1"/>
    </source>
</evidence>
<feature type="region of interest" description="Disordered" evidence="1">
    <location>
        <begin position="1"/>
        <end position="27"/>
    </location>
</feature>
<dbReference type="Proteomes" id="UP000188354">
    <property type="component" value="Chromosome LG01"/>
</dbReference>
<accession>A0A1J7IVL7</accession>
<name>A0A1J7IVL7_LUPAN</name>